<evidence type="ECO:0000313" key="1">
    <source>
        <dbReference type="EMBL" id="MBD1384609.1"/>
    </source>
</evidence>
<name>A0ABR7X1X7_9SPHI</name>
<dbReference type="EMBL" id="JACWMW010000001">
    <property type="protein sequence ID" value="MBD1384609.1"/>
    <property type="molecule type" value="Genomic_DNA"/>
</dbReference>
<dbReference type="Proteomes" id="UP000618754">
    <property type="component" value="Unassembled WGS sequence"/>
</dbReference>
<evidence type="ECO:0000313" key="2">
    <source>
        <dbReference type="Proteomes" id="UP000618754"/>
    </source>
</evidence>
<keyword evidence="2" id="KW-1185">Reference proteome</keyword>
<gene>
    <name evidence="1" type="ORF">IDJ75_04905</name>
</gene>
<proteinExistence type="predicted"/>
<sequence length="319" mass="36624">MKELESITAAVNATRNINKNWGLDSPMMKMITAQRELQDKLMPFRNHEIFNTVARIQKMMPRYEESGIMTMIKNIRSASDMMPSGAMTAIMAIQRQNQHLFSTTRSILDALPAQAAFSQVNSLQYALSGITKNIAAIAATNRDWSLVDDFEEISSQAIELTDHLSVDVALTEEENVAFQSLIQYVVSIIKKHRKFGIYSLLFIDMVLRVASFHQYFDFLKSKPELATKEDFGKFEKKLLQSIREKLKEEQEYRLTNRACKVYLKPKFKSLKLTTLPVKFDVIVLQINHKWAYISYIDPTDNVSQTGWVPKKFLTPAKGH</sequence>
<dbReference type="RefSeq" id="WP_191174471.1">
    <property type="nucleotide sequence ID" value="NZ_JACWMW010000001.1"/>
</dbReference>
<comment type="caution">
    <text evidence="1">The sequence shown here is derived from an EMBL/GenBank/DDBJ whole genome shotgun (WGS) entry which is preliminary data.</text>
</comment>
<evidence type="ECO:0008006" key="3">
    <source>
        <dbReference type="Google" id="ProtNLM"/>
    </source>
</evidence>
<organism evidence="1 2">
    <name type="scientific">Mucilaginibacter rigui</name>
    <dbReference type="NCBI Taxonomy" id="534635"/>
    <lineage>
        <taxon>Bacteria</taxon>
        <taxon>Pseudomonadati</taxon>
        <taxon>Bacteroidota</taxon>
        <taxon>Sphingobacteriia</taxon>
        <taxon>Sphingobacteriales</taxon>
        <taxon>Sphingobacteriaceae</taxon>
        <taxon>Mucilaginibacter</taxon>
    </lineage>
</organism>
<protein>
    <recommendedName>
        <fullName evidence="3">SH3 domain-containing protein</fullName>
    </recommendedName>
</protein>
<accession>A0ABR7X1X7</accession>
<reference evidence="1 2" key="1">
    <citation type="submission" date="2020-09" db="EMBL/GenBank/DDBJ databases">
        <title>Novel species of Mucilaginibacter isolated from a glacier on the Tibetan Plateau.</title>
        <authorList>
            <person name="Liu Q."/>
            <person name="Xin Y.-H."/>
        </authorList>
    </citation>
    <scope>NUCLEOTIDE SEQUENCE [LARGE SCALE GENOMIC DNA]</scope>
    <source>
        <strain evidence="1 2">CGMCC 1.13878</strain>
    </source>
</reference>